<dbReference type="Proteomes" id="UP001497700">
    <property type="component" value="Unassembled WGS sequence"/>
</dbReference>
<organism evidence="1 2">
    <name type="scientific">Hypoxylon rubiginosum</name>
    <dbReference type="NCBI Taxonomy" id="110542"/>
    <lineage>
        <taxon>Eukaryota</taxon>
        <taxon>Fungi</taxon>
        <taxon>Dikarya</taxon>
        <taxon>Ascomycota</taxon>
        <taxon>Pezizomycotina</taxon>
        <taxon>Sordariomycetes</taxon>
        <taxon>Xylariomycetidae</taxon>
        <taxon>Xylariales</taxon>
        <taxon>Hypoxylaceae</taxon>
        <taxon>Hypoxylon</taxon>
    </lineage>
</organism>
<protein>
    <submittedName>
        <fullName evidence="1">Uncharacterized protein</fullName>
    </submittedName>
</protein>
<keyword evidence="2" id="KW-1185">Reference proteome</keyword>
<reference evidence="1 2" key="1">
    <citation type="journal article" date="2022" name="New Phytol.">
        <title>Ecological generalism drives hyperdiversity of secondary metabolite gene clusters in xylarialean endophytes.</title>
        <authorList>
            <person name="Franco M.E.E."/>
            <person name="Wisecaver J.H."/>
            <person name="Arnold A.E."/>
            <person name="Ju Y.M."/>
            <person name="Slot J.C."/>
            <person name="Ahrendt S."/>
            <person name="Moore L.P."/>
            <person name="Eastman K.E."/>
            <person name="Scott K."/>
            <person name="Konkel Z."/>
            <person name="Mondo S.J."/>
            <person name="Kuo A."/>
            <person name="Hayes R.D."/>
            <person name="Haridas S."/>
            <person name="Andreopoulos B."/>
            <person name="Riley R."/>
            <person name="LaButti K."/>
            <person name="Pangilinan J."/>
            <person name="Lipzen A."/>
            <person name="Amirebrahimi M."/>
            <person name="Yan J."/>
            <person name="Adam C."/>
            <person name="Keymanesh K."/>
            <person name="Ng V."/>
            <person name="Louie K."/>
            <person name="Northen T."/>
            <person name="Drula E."/>
            <person name="Henrissat B."/>
            <person name="Hsieh H.M."/>
            <person name="Youens-Clark K."/>
            <person name="Lutzoni F."/>
            <person name="Miadlikowska J."/>
            <person name="Eastwood D.C."/>
            <person name="Hamelin R.C."/>
            <person name="Grigoriev I.V."/>
            <person name="U'Ren J.M."/>
        </authorList>
    </citation>
    <scope>NUCLEOTIDE SEQUENCE [LARGE SCALE GENOMIC DNA]</scope>
    <source>
        <strain evidence="1 2">CBS 119005</strain>
    </source>
</reference>
<dbReference type="EMBL" id="MU393534">
    <property type="protein sequence ID" value="KAI4862109.1"/>
    <property type="molecule type" value="Genomic_DNA"/>
</dbReference>
<sequence>MGPLYENWQLGTAQYSVGLCFPGQEMIPESHDSDEDDMYLFDMSMQQPLDLGPNYQFTNELTMFTLRKFIPEILLRIGPHRGARSSTKSKKGSRTHERTMNLGATSLPPMQNYLACPFYVRNPEKYLSCLTRSSLREIKELKQHLWNAHQLPRYCPTCREIFTTSRECDTHVRRRSCSIQDIPRPEGITIEQMQQLARRTDTRVSDRQQWKSLWAIVFPGTDLREVDYSSRAVELVVCLFRDYWSINGEKVMNDFLGKNRRACELVDEERSFTPLYAAVLHQTIDSLVEYFRHEDYNGMFGKAERILASLRHRD</sequence>
<gene>
    <name evidence="1" type="ORF">F4820DRAFT_37596</name>
</gene>
<name>A0ACB9YT03_9PEZI</name>
<evidence type="ECO:0000313" key="1">
    <source>
        <dbReference type="EMBL" id="KAI4862109.1"/>
    </source>
</evidence>
<proteinExistence type="predicted"/>
<evidence type="ECO:0000313" key="2">
    <source>
        <dbReference type="Proteomes" id="UP001497700"/>
    </source>
</evidence>
<accession>A0ACB9YT03</accession>
<comment type="caution">
    <text evidence="1">The sequence shown here is derived from an EMBL/GenBank/DDBJ whole genome shotgun (WGS) entry which is preliminary data.</text>
</comment>